<feature type="chain" id="PRO_5004581712" description="Secreted protein" evidence="1">
    <location>
        <begin position="29"/>
        <end position="83"/>
    </location>
</feature>
<evidence type="ECO:0000313" key="3">
    <source>
        <dbReference type="Proteomes" id="UP000015104"/>
    </source>
</evidence>
<sequence length="83" mass="10070">MDLLICLRPQWLLLFYFCCFETLPNVELNLIIQPQAYSTWNLKIQQVIKSLSCKLFNLFELQSKIYFKIYFIALRYYINDCSQ</sequence>
<evidence type="ECO:0000313" key="2">
    <source>
        <dbReference type="EnsemblMetazoa" id="tetur21g00040.1"/>
    </source>
</evidence>
<dbReference type="AlphaFoldDB" id="T1KTK0"/>
<organism evidence="2 3">
    <name type="scientific">Tetranychus urticae</name>
    <name type="common">Two-spotted spider mite</name>
    <dbReference type="NCBI Taxonomy" id="32264"/>
    <lineage>
        <taxon>Eukaryota</taxon>
        <taxon>Metazoa</taxon>
        <taxon>Ecdysozoa</taxon>
        <taxon>Arthropoda</taxon>
        <taxon>Chelicerata</taxon>
        <taxon>Arachnida</taxon>
        <taxon>Acari</taxon>
        <taxon>Acariformes</taxon>
        <taxon>Trombidiformes</taxon>
        <taxon>Prostigmata</taxon>
        <taxon>Eleutherengona</taxon>
        <taxon>Raphignathae</taxon>
        <taxon>Tetranychoidea</taxon>
        <taxon>Tetranychidae</taxon>
        <taxon>Tetranychus</taxon>
    </lineage>
</organism>
<name>T1KTK0_TETUR</name>
<dbReference type="HOGENOM" id="CLU_2545551_0_0_1"/>
<dbReference type="EnsemblMetazoa" id="tetur21g00040.1">
    <property type="protein sequence ID" value="tetur21g00040.1"/>
    <property type="gene ID" value="tetur21g00040"/>
</dbReference>
<feature type="signal peptide" evidence="1">
    <location>
        <begin position="1"/>
        <end position="28"/>
    </location>
</feature>
<reference evidence="2" key="2">
    <citation type="submission" date="2015-06" db="UniProtKB">
        <authorList>
            <consortium name="EnsemblMetazoa"/>
        </authorList>
    </citation>
    <scope>IDENTIFICATION</scope>
</reference>
<reference evidence="3" key="1">
    <citation type="submission" date="2011-08" db="EMBL/GenBank/DDBJ databases">
        <authorList>
            <person name="Rombauts S."/>
        </authorList>
    </citation>
    <scope>NUCLEOTIDE SEQUENCE</scope>
    <source>
        <strain evidence="3">London</strain>
    </source>
</reference>
<dbReference type="EMBL" id="CAEY01000544">
    <property type="status" value="NOT_ANNOTATED_CDS"/>
    <property type="molecule type" value="Genomic_DNA"/>
</dbReference>
<evidence type="ECO:0000256" key="1">
    <source>
        <dbReference type="SAM" id="SignalP"/>
    </source>
</evidence>
<evidence type="ECO:0008006" key="4">
    <source>
        <dbReference type="Google" id="ProtNLM"/>
    </source>
</evidence>
<proteinExistence type="predicted"/>
<accession>T1KTK0</accession>
<keyword evidence="1" id="KW-0732">Signal</keyword>
<dbReference type="Proteomes" id="UP000015104">
    <property type="component" value="Unassembled WGS sequence"/>
</dbReference>
<protein>
    <recommendedName>
        <fullName evidence="4">Secreted protein</fullName>
    </recommendedName>
</protein>
<keyword evidence="3" id="KW-1185">Reference proteome</keyword>